<accession>A0A9X4IDH0</accession>
<organism evidence="1">
    <name type="scientific">Neisseria leonii</name>
    <dbReference type="NCBI Taxonomy" id="2995413"/>
    <lineage>
        <taxon>Bacteria</taxon>
        <taxon>Pseudomonadati</taxon>
        <taxon>Pseudomonadota</taxon>
        <taxon>Betaproteobacteria</taxon>
        <taxon>Neisseriales</taxon>
        <taxon>Neisseriaceae</taxon>
        <taxon>Neisseria</taxon>
    </lineage>
</organism>
<dbReference type="AlphaFoldDB" id="A0A9X4IDH0"/>
<evidence type="ECO:0000313" key="1">
    <source>
        <dbReference type="EMBL" id="MDD9327133.1"/>
    </source>
</evidence>
<dbReference type="InterPro" id="IPR016084">
    <property type="entry name" value="Haem_Oase-like_multi-hlx"/>
</dbReference>
<evidence type="ECO:0000313" key="2">
    <source>
        <dbReference type="EMBL" id="WWY03529.1"/>
    </source>
</evidence>
<dbReference type="GO" id="GO:0004392">
    <property type="term" value="F:heme oxygenase (decyclizing) activity"/>
    <property type="evidence" value="ECO:0007669"/>
    <property type="project" value="InterPro"/>
</dbReference>
<dbReference type="EMBL" id="JAPQFL010000001">
    <property type="protein sequence ID" value="MDD9327133.1"/>
    <property type="molecule type" value="Genomic_DNA"/>
</dbReference>
<dbReference type="SUPFAM" id="SSF48613">
    <property type="entry name" value="Heme oxygenase-like"/>
    <property type="match status" value="1"/>
</dbReference>
<dbReference type="Gene3D" id="1.20.910.10">
    <property type="entry name" value="Heme oxygenase-like"/>
    <property type="match status" value="1"/>
</dbReference>
<evidence type="ECO:0000313" key="3">
    <source>
        <dbReference type="Proteomes" id="UP001149607"/>
    </source>
</evidence>
<dbReference type="RefSeq" id="WP_274584412.1">
    <property type="nucleotide sequence ID" value="NZ_CP146598.1"/>
</dbReference>
<gene>
    <name evidence="1" type="ORF">ORY91_000514</name>
    <name evidence="2" type="ORF">V9W64_01940</name>
</gene>
<protein>
    <submittedName>
        <fullName evidence="1">Biliverdin-producing heme oxygenase</fullName>
    </submittedName>
</protein>
<reference evidence="1" key="1">
    <citation type="submission" date="2022-10" db="EMBL/GenBank/DDBJ databases">
        <authorList>
            <person name="Boutroux M."/>
        </authorList>
    </citation>
    <scope>NUCLEOTIDE SEQUENCE</scope>
    <source>
        <strain evidence="1">51.81</strain>
    </source>
</reference>
<name>A0A9X4IDH0_9NEIS</name>
<reference evidence="2" key="2">
    <citation type="submission" date="2024-02" db="EMBL/GenBank/DDBJ databases">
        <title>Neisseria leonii sp. nov.</title>
        <authorList>
            <person name="Boutroux M."/>
            <person name="Favre-Rochex S."/>
            <person name="Gorgette O."/>
            <person name="Touak G."/>
            <person name="Muhle E."/>
            <person name="Chesneau O."/>
            <person name="Clermont D."/>
            <person name="Rahi P."/>
        </authorList>
    </citation>
    <scope>NUCLEOTIDE SEQUENCE</scope>
    <source>
        <strain evidence="2">51.81</strain>
    </source>
</reference>
<dbReference type="Pfam" id="PF01126">
    <property type="entry name" value="Heme_oxygenase"/>
    <property type="match status" value="1"/>
</dbReference>
<dbReference type="EMBL" id="CP146598">
    <property type="protein sequence ID" value="WWY03529.1"/>
    <property type="molecule type" value="Genomic_DNA"/>
</dbReference>
<dbReference type="GO" id="GO:0006788">
    <property type="term" value="P:heme oxidation"/>
    <property type="evidence" value="ECO:0007669"/>
    <property type="project" value="InterPro"/>
</dbReference>
<sequence length="201" mass="22375">MTTPTFAERLKTETRATHDSVDQLVMSVKPFDSKENYIGFLNLQSVFHKIVDDIYRDPALNRAIPGLAQMARYAAVTADLADLNQPEYRFGGTLPVPTGNRAVGWLYCAEGSNIGAAFLFKDAKEKLGYDENFGARHLDAHPDGRAKHWRAFREQLNRLDLDTAAQNEAVQGALEAFAFYKSALRQIFTSHAEHSDGLTPA</sequence>
<keyword evidence="3" id="KW-1185">Reference proteome</keyword>
<dbReference type="Proteomes" id="UP001149607">
    <property type="component" value="Chromosome"/>
</dbReference>
<proteinExistence type="predicted"/>
<dbReference type="InterPro" id="IPR016053">
    <property type="entry name" value="Haem_Oase-like"/>
</dbReference>